<evidence type="ECO:0000256" key="4">
    <source>
        <dbReference type="ARBA" id="ARBA00022989"/>
    </source>
</evidence>
<evidence type="ECO:0000256" key="1">
    <source>
        <dbReference type="ARBA" id="ARBA00004651"/>
    </source>
</evidence>
<feature type="transmembrane region" description="Helical" evidence="7">
    <location>
        <begin position="684"/>
        <end position="707"/>
    </location>
</feature>
<keyword evidence="2" id="KW-1003">Cell membrane</keyword>
<keyword evidence="11" id="KW-1185">Reference proteome</keyword>
<reference evidence="10 11" key="1">
    <citation type="journal article" date="2018" name="Mar. Genomics">
        <title>Complete genome sequence of Marinifilaceae bacterium strain SPP2, isolated from the Antarctic marine sediment.</title>
        <authorList>
            <person name="Watanabe M."/>
            <person name="Kojima H."/>
            <person name="Fukui M."/>
        </authorList>
    </citation>
    <scope>NUCLEOTIDE SEQUENCE [LARGE SCALE GENOMIC DNA]</scope>
    <source>
        <strain evidence="10 11">SPP2</strain>
    </source>
</reference>
<evidence type="ECO:0000256" key="7">
    <source>
        <dbReference type="SAM" id="Phobius"/>
    </source>
</evidence>
<dbReference type="GO" id="GO:0022857">
    <property type="term" value="F:transmembrane transporter activity"/>
    <property type="evidence" value="ECO:0007669"/>
    <property type="project" value="TreeGrafter"/>
</dbReference>
<comment type="subcellular location">
    <subcellularLocation>
        <location evidence="1">Cell membrane</location>
        <topology evidence="1">Multi-pass membrane protein</topology>
    </subcellularLocation>
</comment>
<organism evidence="10 11">
    <name type="scientific">Labilibaculum antarcticum</name>
    <dbReference type="NCBI Taxonomy" id="1717717"/>
    <lineage>
        <taxon>Bacteria</taxon>
        <taxon>Pseudomonadati</taxon>
        <taxon>Bacteroidota</taxon>
        <taxon>Bacteroidia</taxon>
        <taxon>Marinilabiliales</taxon>
        <taxon>Marinifilaceae</taxon>
        <taxon>Labilibaculum</taxon>
    </lineage>
</organism>
<evidence type="ECO:0000313" key="10">
    <source>
        <dbReference type="EMBL" id="BAX79757.1"/>
    </source>
</evidence>
<proteinExistence type="inferred from homology"/>
<dbReference type="InterPro" id="IPR025857">
    <property type="entry name" value="MacB_PCD"/>
</dbReference>
<dbReference type="RefSeq" id="WP_096428642.1">
    <property type="nucleotide sequence ID" value="NZ_AP018042.1"/>
</dbReference>
<keyword evidence="3 7" id="KW-0812">Transmembrane</keyword>
<dbReference type="EMBL" id="AP018042">
    <property type="protein sequence ID" value="BAX79757.1"/>
    <property type="molecule type" value="Genomic_DNA"/>
</dbReference>
<keyword evidence="5 7" id="KW-0472">Membrane</keyword>
<feature type="transmembrane region" description="Helical" evidence="7">
    <location>
        <begin position="339"/>
        <end position="361"/>
    </location>
</feature>
<dbReference type="Pfam" id="PF02687">
    <property type="entry name" value="FtsX"/>
    <property type="match status" value="2"/>
</dbReference>
<dbReference type="InterPro" id="IPR003838">
    <property type="entry name" value="ABC3_permease_C"/>
</dbReference>
<feature type="domain" description="MacB-like periplasmic core" evidence="9">
    <location>
        <begin position="444"/>
        <end position="620"/>
    </location>
</feature>
<comment type="similarity">
    <text evidence="6">Belongs to the ABC-4 integral membrane protein family.</text>
</comment>
<dbReference type="GO" id="GO:0005886">
    <property type="term" value="C:plasma membrane"/>
    <property type="evidence" value="ECO:0007669"/>
    <property type="project" value="UniProtKB-SubCell"/>
</dbReference>
<dbReference type="AlphaFoldDB" id="A0A1Y1CHC2"/>
<evidence type="ECO:0000259" key="9">
    <source>
        <dbReference type="Pfam" id="PF12704"/>
    </source>
</evidence>
<evidence type="ECO:0000256" key="6">
    <source>
        <dbReference type="ARBA" id="ARBA00038076"/>
    </source>
</evidence>
<evidence type="ECO:0000256" key="3">
    <source>
        <dbReference type="ARBA" id="ARBA00022692"/>
    </source>
</evidence>
<evidence type="ECO:0000256" key="2">
    <source>
        <dbReference type="ARBA" id="ARBA00022475"/>
    </source>
</evidence>
<feature type="transmembrane region" description="Helical" evidence="7">
    <location>
        <begin position="771"/>
        <end position="793"/>
    </location>
</feature>
<evidence type="ECO:0000256" key="5">
    <source>
        <dbReference type="ARBA" id="ARBA00023136"/>
    </source>
</evidence>
<dbReference type="OrthoDB" id="973461at2"/>
<dbReference type="PANTHER" id="PTHR30572:SF4">
    <property type="entry name" value="ABC TRANSPORTER PERMEASE YTRF"/>
    <property type="match status" value="1"/>
</dbReference>
<feature type="transmembrane region" description="Helical" evidence="7">
    <location>
        <begin position="295"/>
        <end position="319"/>
    </location>
</feature>
<name>A0A1Y1CHC2_9BACT</name>
<accession>A0A1Y1CHC2</accession>
<dbReference type="PANTHER" id="PTHR30572">
    <property type="entry name" value="MEMBRANE COMPONENT OF TRANSPORTER-RELATED"/>
    <property type="match status" value="1"/>
</dbReference>
<reference evidence="11" key="2">
    <citation type="journal article" date="2020" name="Antonie Van Leeuwenhoek">
        <title>Labilibaculum antarcticum sp. nov., a novel facultative anaerobic, psychrotorelant bacterium isolated from marine sediment of Antarctica.</title>
        <authorList>
            <person name="Watanabe M."/>
            <person name="Kojima H."/>
            <person name="Fukui M."/>
        </authorList>
    </citation>
    <scope>NUCLEOTIDE SEQUENCE [LARGE SCALE GENOMIC DNA]</scope>
    <source>
        <strain evidence="11">SPP2</strain>
    </source>
</reference>
<keyword evidence="4 7" id="KW-1133">Transmembrane helix</keyword>
<dbReference type="InterPro" id="IPR050250">
    <property type="entry name" value="Macrolide_Exporter_MacB"/>
</dbReference>
<dbReference type="Proteomes" id="UP000218267">
    <property type="component" value="Chromosome"/>
</dbReference>
<gene>
    <name evidence="10" type="ORF">ALGA_1373</name>
</gene>
<feature type="domain" description="MacB-like periplasmic core" evidence="9">
    <location>
        <begin position="26"/>
        <end position="245"/>
    </location>
</feature>
<feature type="transmembrane region" description="Helical" evidence="7">
    <location>
        <begin position="25"/>
        <end position="47"/>
    </location>
</feature>
<dbReference type="KEGG" id="mbas:ALGA_1373"/>
<feature type="transmembrane region" description="Helical" evidence="7">
    <location>
        <begin position="435"/>
        <end position="453"/>
    </location>
</feature>
<feature type="transmembrane region" description="Helical" evidence="7">
    <location>
        <begin position="381"/>
        <end position="404"/>
    </location>
</feature>
<protein>
    <submittedName>
        <fullName evidence="10">ABC transporter permease</fullName>
    </submittedName>
</protein>
<dbReference type="Pfam" id="PF12704">
    <property type="entry name" value="MacB_PCD"/>
    <property type="match status" value="2"/>
</dbReference>
<evidence type="ECO:0000259" key="8">
    <source>
        <dbReference type="Pfam" id="PF02687"/>
    </source>
</evidence>
<feature type="transmembrane region" description="Helical" evidence="7">
    <location>
        <begin position="739"/>
        <end position="759"/>
    </location>
</feature>
<sequence length="810" mass="92264">MNLSFFAYLFKSALKFIFTDKKILFIKIFGLTISLAVSLLIFSYVYFERSFDQFHENSENIYRVESNFYEGDELTAQWGTSSFGYASAMKENMPGIENFTRIGIYEQKGVVNYVNTDILFRETKITYCESSFFELFSFKLLKGNPATALSERGKVVITEEIAEKYFGKENPVGKLLKFRCPRREFECIVSGAIQNFPNNSHIKIDFLVSYLTLPKWAQETWYLHEAYSYLQLAPGTNPNDLEAAFPKMSDKYKSKKALQNKIWGIDLKPLENIHLSPQKLYEKEDKANKTSLNSLFLIGIAILLIAIINLINITTASALKRAKEVSLRKVFGGYKKHLIAQFMMETFIVNSIAILLSLLILLGTKNMFIAFFDKNIDLNLFLLPSFWLKLLFAFIIGIIISGIYPSLLLSSFNPTSALRGKLSHSKASVSIRKSLVVIQFMLTITIIIGVIGISKQIVYMTNQELGIDINSKLVIEYPGMTEDRNTKVENFSKEIKKIPGIENVTVSSSVPGVEAGYFFANRRVEDPNGTQTYEMIASDDEFISTYNIDVIAGRDYIRDSKAEAFNILVNKQGAKTFGFQTIENAVGSKILLEGQNTPYEIIGVVKNFHQQSLKKAFPPIVIFQHQQINWIPLSSISIKFGKNNISLLTNKINSIWNKHFPESTFDSFFLDEFYAKQYRPEKKFLSILICFAILSIIVALLGLWSLAIYDNSLRIKEIGVRKVNGAKTAEVLLMINKDFLKWVIISFILACPTAYLIMNRWLTNFAYRTELSWWIFAIAGLFAILIAVGTVTIQSWRAATRNPVESLRYE</sequence>
<feature type="domain" description="ABC3 transporter permease C-terminal" evidence="8">
    <location>
        <begin position="297"/>
        <end position="414"/>
    </location>
</feature>
<evidence type="ECO:0000313" key="11">
    <source>
        <dbReference type="Proteomes" id="UP000218267"/>
    </source>
</evidence>
<feature type="domain" description="ABC3 transporter permease C-terminal" evidence="8">
    <location>
        <begin position="690"/>
        <end position="803"/>
    </location>
</feature>